<accession>A0ABN9PG86</accession>
<dbReference type="EMBL" id="CAUYUJ010000684">
    <property type="protein sequence ID" value="CAK0791950.1"/>
    <property type="molecule type" value="Genomic_DNA"/>
</dbReference>
<gene>
    <name evidence="2" type="ORF">PCOR1329_LOCUS2713</name>
</gene>
<keyword evidence="3" id="KW-1185">Reference proteome</keyword>
<feature type="region of interest" description="Disordered" evidence="1">
    <location>
        <begin position="39"/>
        <end position="114"/>
    </location>
</feature>
<evidence type="ECO:0000256" key="1">
    <source>
        <dbReference type="SAM" id="MobiDB-lite"/>
    </source>
</evidence>
<feature type="compositionally biased region" description="Low complexity" evidence="1">
    <location>
        <begin position="55"/>
        <end position="66"/>
    </location>
</feature>
<evidence type="ECO:0000313" key="2">
    <source>
        <dbReference type="EMBL" id="CAK0791950.1"/>
    </source>
</evidence>
<feature type="compositionally biased region" description="Low complexity" evidence="1">
    <location>
        <begin position="74"/>
        <end position="87"/>
    </location>
</feature>
<evidence type="ECO:0000313" key="3">
    <source>
        <dbReference type="Proteomes" id="UP001189429"/>
    </source>
</evidence>
<feature type="non-terminal residue" evidence="2">
    <location>
        <position position="140"/>
    </location>
</feature>
<reference evidence="2" key="1">
    <citation type="submission" date="2023-10" db="EMBL/GenBank/DDBJ databases">
        <authorList>
            <person name="Chen Y."/>
            <person name="Shah S."/>
            <person name="Dougan E. K."/>
            <person name="Thang M."/>
            <person name="Chan C."/>
        </authorList>
    </citation>
    <scope>NUCLEOTIDE SEQUENCE [LARGE SCALE GENOMIC DNA]</scope>
</reference>
<proteinExistence type="predicted"/>
<name>A0ABN9PG86_9DINO</name>
<organism evidence="2 3">
    <name type="scientific">Prorocentrum cordatum</name>
    <dbReference type="NCBI Taxonomy" id="2364126"/>
    <lineage>
        <taxon>Eukaryota</taxon>
        <taxon>Sar</taxon>
        <taxon>Alveolata</taxon>
        <taxon>Dinophyceae</taxon>
        <taxon>Prorocentrales</taxon>
        <taxon>Prorocentraceae</taxon>
        <taxon>Prorocentrum</taxon>
    </lineage>
</organism>
<dbReference type="Proteomes" id="UP001189429">
    <property type="component" value="Unassembled WGS sequence"/>
</dbReference>
<sequence>MEGHAALAEADLGLAPSPEAAEDAAFLGGAVDFLAEMAADAAPEGPQEVSRSLVSGPRGASGAGAAEDMEVEGEPAQALQEAQAPQQMDLSAAPAEEEAAGQSAAPATGDEEASLAEAAMQAMLAGDMDRYAALNVQLEA</sequence>
<comment type="caution">
    <text evidence="2">The sequence shown here is derived from an EMBL/GenBank/DDBJ whole genome shotgun (WGS) entry which is preliminary data.</text>
</comment>
<protein>
    <submittedName>
        <fullName evidence="2">Uncharacterized protein</fullName>
    </submittedName>
</protein>